<dbReference type="SUPFAM" id="SSF57756">
    <property type="entry name" value="Retrovirus zinc finger-like domains"/>
    <property type="match status" value="1"/>
</dbReference>
<dbReference type="GO" id="GO:0008270">
    <property type="term" value="F:zinc ion binding"/>
    <property type="evidence" value="ECO:0007669"/>
    <property type="project" value="UniProtKB-KW"/>
</dbReference>
<dbReference type="EMBL" id="AP015037">
    <property type="protein sequence ID" value="BAT84293.1"/>
    <property type="molecule type" value="Genomic_DNA"/>
</dbReference>
<evidence type="ECO:0000259" key="3">
    <source>
        <dbReference type="PROSITE" id="PS50158"/>
    </source>
</evidence>
<keyword evidence="1" id="KW-0862">Zinc</keyword>
<name>A0A0S3RUK3_PHAAN</name>
<protein>
    <recommendedName>
        <fullName evidence="3">CCHC-type domain-containing protein</fullName>
    </recommendedName>
</protein>
<dbReference type="PROSITE" id="PS50158">
    <property type="entry name" value="ZF_CCHC"/>
    <property type="match status" value="1"/>
</dbReference>
<evidence type="ECO:0000256" key="1">
    <source>
        <dbReference type="PROSITE-ProRule" id="PRU00047"/>
    </source>
</evidence>
<dbReference type="Proteomes" id="UP000291084">
    <property type="component" value="Chromosome 4"/>
</dbReference>
<dbReference type="Pfam" id="PF00098">
    <property type="entry name" value="zf-CCHC"/>
    <property type="match status" value="1"/>
</dbReference>
<keyword evidence="5" id="KW-1185">Reference proteome</keyword>
<evidence type="ECO:0000313" key="5">
    <source>
        <dbReference type="Proteomes" id="UP000291084"/>
    </source>
</evidence>
<gene>
    <name evidence="4" type="primary">Vigan.04G161800</name>
    <name evidence="4" type="ORF">VIGAN_04161800</name>
</gene>
<dbReference type="GO" id="GO:0003676">
    <property type="term" value="F:nucleic acid binding"/>
    <property type="evidence" value="ECO:0007669"/>
    <property type="project" value="InterPro"/>
</dbReference>
<dbReference type="OrthoDB" id="1932348at2759"/>
<reference evidence="4 5" key="1">
    <citation type="journal article" date="2015" name="Sci. Rep.">
        <title>The power of single molecule real-time sequencing technology in the de novo assembly of a eukaryotic genome.</title>
        <authorList>
            <person name="Sakai H."/>
            <person name="Naito K."/>
            <person name="Ogiso-Tanaka E."/>
            <person name="Takahashi Y."/>
            <person name="Iseki K."/>
            <person name="Muto C."/>
            <person name="Satou K."/>
            <person name="Teruya K."/>
            <person name="Shiroma A."/>
            <person name="Shimoji M."/>
            <person name="Hirano T."/>
            <person name="Itoh T."/>
            <person name="Kaga A."/>
            <person name="Tomooka N."/>
        </authorList>
    </citation>
    <scope>NUCLEOTIDE SEQUENCE [LARGE SCALE GENOMIC DNA]</scope>
    <source>
        <strain evidence="5">cv. Shumari</strain>
    </source>
</reference>
<feature type="compositionally biased region" description="Acidic residues" evidence="2">
    <location>
        <begin position="91"/>
        <end position="100"/>
    </location>
</feature>
<accession>A0A0S3RUK3</accession>
<keyword evidence="1" id="KW-0863">Zinc-finger</keyword>
<dbReference type="InterPro" id="IPR001878">
    <property type="entry name" value="Znf_CCHC"/>
</dbReference>
<keyword evidence="1" id="KW-0479">Metal-binding</keyword>
<feature type="non-terminal residue" evidence="4">
    <location>
        <position position="1"/>
    </location>
</feature>
<feature type="compositionally biased region" description="Basic and acidic residues" evidence="2">
    <location>
        <begin position="31"/>
        <end position="51"/>
    </location>
</feature>
<organism evidence="4 5">
    <name type="scientific">Vigna angularis var. angularis</name>
    <dbReference type="NCBI Taxonomy" id="157739"/>
    <lineage>
        <taxon>Eukaryota</taxon>
        <taxon>Viridiplantae</taxon>
        <taxon>Streptophyta</taxon>
        <taxon>Embryophyta</taxon>
        <taxon>Tracheophyta</taxon>
        <taxon>Spermatophyta</taxon>
        <taxon>Magnoliopsida</taxon>
        <taxon>eudicotyledons</taxon>
        <taxon>Gunneridae</taxon>
        <taxon>Pentapetalae</taxon>
        <taxon>rosids</taxon>
        <taxon>fabids</taxon>
        <taxon>Fabales</taxon>
        <taxon>Fabaceae</taxon>
        <taxon>Papilionoideae</taxon>
        <taxon>50 kb inversion clade</taxon>
        <taxon>NPAAA clade</taxon>
        <taxon>indigoferoid/millettioid clade</taxon>
        <taxon>Phaseoleae</taxon>
        <taxon>Vigna</taxon>
    </lineage>
</organism>
<dbReference type="SMART" id="SM00343">
    <property type="entry name" value="ZnF_C2HC"/>
    <property type="match status" value="1"/>
</dbReference>
<dbReference type="Gene3D" id="4.10.60.10">
    <property type="entry name" value="Zinc finger, CCHC-type"/>
    <property type="match status" value="1"/>
</dbReference>
<proteinExistence type="predicted"/>
<sequence length="125" mass="14395">NNAGFSRGGKKNSRNNVVQCYECGKDGHIKPDCPDLKNKQKESSKYPQDKNRKQRKTYIAWEDSDEDSSSDEDCDREEESNMCFMAGSVQSDDDSDDDFENEPIEVKYHMLLDAFQEVHAEAMRL</sequence>
<evidence type="ECO:0000256" key="2">
    <source>
        <dbReference type="SAM" id="MobiDB-lite"/>
    </source>
</evidence>
<dbReference type="AlphaFoldDB" id="A0A0S3RUK3"/>
<dbReference type="InterPro" id="IPR036875">
    <property type="entry name" value="Znf_CCHC_sf"/>
</dbReference>
<feature type="compositionally biased region" description="Acidic residues" evidence="2">
    <location>
        <begin position="62"/>
        <end position="80"/>
    </location>
</feature>
<feature type="domain" description="CCHC-type" evidence="3">
    <location>
        <begin position="20"/>
        <end position="35"/>
    </location>
</feature>
<evidence type="ECO:0000313" key="4">
    <source>
        <dbReference type="EMBL" id="BAT84293.1"/>
    </source>
</evidence>
<feature type="region of interest" description="Disordered" evidence="2">
    <location>
        <begin position="31"/>
        <end position="100"/>
    </location>
</feature>